<dbReference type="InterPro" id="IPR027051">
    <property type="entry name" value="XdhC_Rossmann_dom"/>
</dbReference>
<dbReference type="PANTHER" id="PTHR30388">
    <property type="entry name" value="ALDEHYDE OXIDOREDUCTASE MOLYBDENUM COFACTOR ASSEMBLY PROTEIN"/>
    <property type="match status" value="1"/>
</dbReference>
<dbReference type="PANTHER" id="PTHR30388:SF4">
    <property type="entry name" value="MOLYBDENUM COFACTOR INSERTION CHAPERONE PAOD"/>
    <property type="match status" value="1"/>
</dbReference>
<dbReference type="Proteomes" id="UP000186216">
    <property type="component" value="Unassembled WGS sequence"/>
</dbReference>
<proteinExistence type="predicted"/>
<reference evidence="4 6" key="2">
    <citation type="submission" date="2021-01" db="EMBL/GenBank/DDBJ databases">
        <title>Biogeographic distribution of Paracoccus.</title>
        <authorList>
            <person name="Hollensteiner J."/>
            <person name="Leineberger J."/>
            <person name="Brinkhoff T."/>
            <person name="Daniel R."/>
        </authorList>
    </citation>
    <scope>NUCLEOTIDE SEQUENCE [LARGE SCALE GENOMIC DNA]</scope>
    <source>
        <strain evidence="4 6">DSM 18447</strain>
    </source>
</reference>
<feature type="domain" description="XdhC- CoxI" evidence="1">
    <location>
        <begin position="35"/>
        <end position="97"/>
    </location>
</feature>
<evidence type="ECO:0000313" key="4">
    <source>
        <dbReference type="EMBL" id="WCR04270.1"/>
    </source>
</evidence>
<dbReference type="AlphaFoldDB" id="A0AA45W3X1"/>
<keyword evidence="6" id="KW-1185">Reference proteome</keyword>
<gene>
    <name evidence="4" type="ORF">JHX88_05925</name>
    <name evidence="3" type="ORF">SAMN05421772_105101</name>
</gene>
<reference evidence="3 5" key="1">
    <citation type="submission" date="2017-01" db="EMBL/GenBank/DDBJ databases">
        <authorList>
            <person name="Varghese N."/>
            <person name="Submissions S."/>
        </authorList>
    </citation>
    <scope>NUCLEOTIDE SEQUENCE [LARGE SCALE GENOMIC DNA]</scope>
    <source>
        <strain evidence="3 5">DSM 18447</strain>
    </source>
</reference>
<dbReference type="EMBL" id="CP067140">
    <property type="protein sequence ID" value="WCR04270.1"/>
    <property type="molecule type" value="Genomic_DNA"/>
</dbReference>
<protein>
    <submittedName>
        <fullName evidence="3">Xanthine dehydrogenase accessory factor</fullName>
    </submittedName>
    <submittedName>
        <fullName evidence="4">XdhC family protein</fullName>
    </submittedName>
</protein>
<evidence type="ECO:0000313" key="3">
    <source>
        <dbReference type="EMBL" id="SIS80228.1"/>
    </source>
</evidence>
<dbReference type="InterPro" id="IPR003777">
    <property type="entry name" value="XdhC_CoxI"/>
</dbReference>
<sequence>MTLDFSSSRFQPELRAAFPTDRPEEIFGFLQTEMKSGRRCALVTLVEIIDGGARALGTHMGVSEDGRYCGFVSGGCIETAVAREAIMAISEGADRECQFGKGSPYFDIVLPCGGGLRLNIHVLRETAPIDAILTAIADRKTASLIYNPDRQVLSVHEGDASTGWDGDVFVSVQRPEPQFLISGRGVESIALAAMASAAGFRVLQADNGRIDATTDRETAVVLLHHDVDTELLMLKAALDTDAFYIGCLGSRRTHAKRIELLENEGISSGQIARIHAPIGIFGPARVARSIAVSVLAEVISKFDLWKRNSV</sequence>
<dbReference type="Pfam" id="PF02625">
    <property type="entry name" value="XdhC_CoxI"/>
    <property type="match status" value="1"/>
</dbReference>
<dbReference type="Pfam" id="PF13478">
    <property type="entry name" value="XdhC_C"/>
    <property type="match status" value="1"/>
</dbReference>
<name>A0AA45W3X1_9RHOB</name>
<feature type="domain" description="XdhC Rossmann" evidence="2">
    <location>
        <begin position="180"/>
        <end position="298"/>
    </location>
</feature>
<organism evidence="3 5">
    <name type="scientific">Paracoccus saliphilus</name>
    <dbReference type="NCBI Taxonomy" id="405559"/>
    <lineage>
        <taxon>Bacteria</taxon>
        <taxon>Pseudomonadati</taxon>
        <taxon>Pseudomonadota</taxon>
        <taxon>Alphaproteobacteria</taxon>
        <taxon>Rhodobacterales</taxon>
        <taxon>Paracoccaceae</taxon>
        <taxon>Paracoccus</taxon>
    </lineage>
</organism>
<dbReference type="InterPro" id="IPR052698">
    <property type="entry name" value="MoCofactor_Util/Proc"/>
</dbReference>
<evidence type="ECO:0000259" key="2">
    <source>
        <dbReference type="Pfam" id="PF13478"/>
    </source>
</evidence>
<evidence type="ECO:0000313" key="6">
    <source>
        <dbReference type="Proteomes" id="UP001215549"/>
    </source>
</evidence>
<dbReference type="EMBL" id="FTOU01000005">
    <property type="protein sequence ID" value="SIS80228.1"/>
    <property type="molecule type" value="Genomic_DNA"/>
</dbReference>
<evidence type="ECO:0000259" key="1">
    <source>
        <dbReference type="Pfam" id="PF02625"/>
    </source>
</evidence>
<evidence type="ECO:0000313" key="5">
    <source>
        <dbReference type="Proteomes" id="UP000186216"/>
    </source>
</evidence>
<accession>A0AA45W3X1</accession>
<dbReference type="Proteomes" id="UP001215549">
    <property type="component" value="Chromosome"/>
</dbReference>
<dbReference type="Gene3D" id="3.40.50.720">
    <property type="entry name" value="NAD(P)-binding Rossmann-like Domain"/>
    <property type="match status" value="1"/>
</dbReference>